<sequence>MSECWSYQGANGPDNWCHLNQEFCDAAAFPFQSPINIERQEKQFSAPFSELTFNYQETTFNKKQYGFSVHHHPVDRHNYIISQTTAFYLTDVHFHIPSEHTFNNEREELECHLVHKDNHGRILVIGVLCRNEVDANLADDYRMMLEAIVSQDEVITFNPALFLPDNCHFYHYTGSLTTPPTVGPVEWYVADTVQAATAHLCHHLTKIAGGKNSRPAQPLNNRHIDYQ</sequence>
<dbReference type="InterPro" id="IPR023561">
    <property type="entry name" value="Carbonic_anhydrase_a-class"/>
</dbReference>
<dbReference type="InterPro" id="IPR041891">
    <property type="entry name" value="Alpha_CA_prokaryot-like"/>
</dbReference>
<evidence type="ECO:0000256" key="6">
    <source>
        <dbReference type="ARBA" id="ARBA00048348"/>
    </source>
</evidence>
<comment type="catalytic activity">
    <reaction evidence="6">
        <text>hydrogencarbonate + H(+) = CO2 + H2O</text>
        <dbReference type="Rhea" id="RHEA:10748"/>
        <dbReference type="ChEBI" id="CHEBI:15377"/>
        <dbReference type="ChEBI" id="CHEBI:15378"/>
        <dbReference type="ChEBI" id="CHEBI:16526"/>
        <dbReference type="ChEBI" id="CHEBI:17544"/>
        <dbReference type="EC" id="4.2.1.1"/>
    </reaction>
</comment>
<comment type="similarity">
    <text evidence="1">Belongs to the alpha-carbonic anhydrase family.</text>
</comment>
<evidence type="ECO:0000256" key="1">
    <source>
        <dbReference type="ARBA" id="ARBA00010718"/>
    </source>
</evidence>
<dbReference type="PROSITE" id="PS51144">
    <property type="entry name" value="ALPHA_CA_2"/>
    <property type="match status" value="1"/>
</dbReference>
<evidence type="ECO:0000256" key="3">
    <source>
        <dbReference type="ARBA" id="ARBA00022723"/>
    </source>
</evidence>
<dbReference type="PANTHER" id="PTHR18952">
    <property type="entry name" value="CARBONIC ANHYDRASE"/>
    <property type="match status" value="1"/>
</dbReference>
<evidence type="ECO:0000256" key="4">
    <source>
        <dbReference type="ARBA" id="ARBA00022833"/>
    </source>
</evidence>
<proteinExistence type="inferred from homology"/>
<dbReference type="Gene3D" id="3.10.200.10">
    <property type="entry name" value="Alpha carbonic anhydrase"/>
    <property type="match status" value="1"/>
</dbReference>
<dbReference type="CDD" id="cd03124">
    <property type="entry name" value="alpha_CA_prokaryotic_like"/>
    <property type="match status" value="1"/>
</dbReference>
<dbReference type="RefSeq" id="WP_126814175.1">
    <property type="nucleotide sequence ID" value="NZ_NGKC01000011.1"/>
</dbReference>
<keyword evidence="3" id="KW-0479">Metal-binding</keyword>
<dbReference type="InterPro" id="IPR036398">
    <property type="entry name" value="CA_dom_sf"/>
</dbReference>
<dbReference type="Proteomes" id="UP000286773">
    <property type="component" value="Unassembled WGS sequence"/>
</dbReference>
<feature type="domain" description="Alpha-carbonic anhydrase" evidence="7">
    <location>
        <begin position="3"/>
        <end position="227"/>
    </location>
</feature>
<dbReference type="AlphaFoldDB" id="A0A430ARH3"/>
<accession>A0A430ARH3</accession>
<keyword evidence="4" id="KW-0862">Zinc</keyword>
<protein>
    <recommendedName>
        <fullName evidence="2">carbonic anhydrase</fullName>
        <ecNumber evidence="2">4.2.1.1</ecNumber>
    </recommendedName>
</protein>
<dbReference type="GO" id="GO:0004089">
    <property type="term" value="F:carbonate dehydratase activity"/>
    <property type="evidence" value="ECO:0007669"/>
    <property type="project" value="UniProtKB-EC"/>
</dbReference>
<evidence type="ECO:0000256" key="5">
    <source>
        <dbReference type="ARBA" id="ARBA00023239"/>
    </source>
</evidence>
<dbReference type="InterPro" id="IPR001148">
    <property type="entry name" value="CA_dom"/>
</dbReference>
<reference evidence="8 9" key="1">
    <citation type="submission" date="2017-05" db="EMBL/GenBank/DDBJ databases">
        <title>Vagococcus spp. assemblies.</title>
        <authorList>
            <person name="Gulvik C.A."/>
        </authorList>
    </citation>
    <scope>NUCLEOTIDE SEQUENCE [LARGE SCALE GENOMIC DNA]</scope>
    <source>
        <strain evidence="8 9">LMG 24798</strain>
    </source>
</reference>
<dbReference type="GO" id="GO:0008270">
    <property type="term" value="F:zinc ion binding"/>
    <property type="evidence" value="ECO:0007669"/>
    <property type="project" value="InterPro"/>
</dbReference>
<dbReference type="PANTHER" id="PTHR18952:SF265">
    <property type="entry name" value="CARBONIC ANHYDRASE"/>
    <property type="match status" value="1"/>
</dbReference>
<gene>
    <name evidence="8" type="ORF">CBF27_10035</name>
</gene>
<evidence type="ECO:0000256" key="2">
    <source>
        <dbReference type="ARBA" id="ARBA00012925"/>
    </source>
</evidence>
<name>A0A430ARH3_9ENTE</name>
<evidence type="ECO:0000259" key="7">
    <source>
        <dbReference type="PROSITE" id="PS51144"/>
    </source>
</evidence>
<dbReference type="SMART" id="SM01057">
    <property type="entry name" value="Carb_anhydrase"/>
    <property type="match status" value="1"/>
</dbReference>
<keyword evidence="5" id="KW-0456">Lyase</keyword>
<organism evidence="8 9">
    <name type="scientific">Vagococcus acidifermentans</name>
    <dbReference type="NCBI Taxonomy" id="564710"/>
    <lineage>
        <taxon>Bacteria</taxon>
        <taxon>Bacillati</taxon>
        <taxon>Bacillota</taxon>
        <taxon>Bacilli</taxon>
        <taxon>Lactobacillales</taxon>
        <taxon>Enterococcaceae</taxon>
        <taxon>Vagococcus</taxon>
    </lineage>
</organism>
<dbReference type="EMBL" id="NGKC01000011">
    <property type="protein sequence ID" value="RSU10647.1"/>
    <property type="molecule type" value="Genomic_DNA"/>
</dbReference>
<dbReference type="EC" id="4.2.1.1" evidence="2"/>
<dbReference type="Pfam" id="PF00194">
    <property type="entry name" value="Carb_anhydrase"/>
    <property type="match status" value="1"/>
</dbReference>
<comment type="caution">
    <text evidence="8">The sequence shown here is derived from an EMBL/GenBank/DDBJ whole genome shotgun (WGS) entry which is preliminary data.</text>
</comment>
<dbReference type="OrthoDB" id="5327615at2"/>
<evidence type="ECO:0000313" key="9">
    <source>
        <dbReference type="Proteomes" id="UP000286773"/>
    </source>
</evidence>
<keyword evidence="9" id="KW-1185">Reference proteome</keyword>
<evidence type="ECO:0000313" key="8">
    <source>
        <dbReference type="EMBL" id="RSU10647.1"/>
    </source>
</evidence>
<dbReference type="SUPFAM" id="SSF51069">
    <property type="entry name" value="Carbonic anhydrase"/>
    <property type="match status" value="1"/>
</dbReference>